<dbReference type="CDD" id="cd07377">
    <property type="entry name" value="WHTH_GntR"/>
    <property type="match status" value="1"/>
</dbReference>
<sequence>MSGATQSDETGKDAPRPLHSASIAATLEAEIVAGTYAAGEKLDEQSLTKRFGVSRTPIREALHELVARSLADRQPYKGVIVADISRERVEQMFEAMAEVEALCGRFAAERMTMGERVALEELHATMERLSQSGAQDDYDAANTRFHQLIFDGTRNVDLTGLANTLRLKLAPFRKFQLQSGLRMERSHAEHEEIVQALLDRDPKRTEKALRRHLMSAAREVLTRMT</sequence>
<dbReference type="PROSITE" id="PS50949">
    <property type="entry name" value="HTH_GNTR"/>
    <property type="match status" value="1"/>
</dbReference>
<dbReference type="AlphaFoldDB" id="A0A7W6DXP5"/>
<evidence type="ECO:0000313" key="6">
    <source>
        <dbReference type="Proteomes" id="UP000541426"/>
    </source>
</evidence>
<dbReference type="GO" id="GO:0003677">
    <property type="term" value="F:DNA binding"/>
    <property type="evidence" value="ECO:0007669"/>
    <property type="project" value="UniProtKB-KW"/>
</dbReference>
<reference evidence="5 6" key="1">
    <citation type="submission" date="2020-08" db="EMBL/GenBank/DDBJ databases">
        <title>Genomic Encyclopedia of Type Strains, Phase IV (KMG-IV): sequencing the most valuable type-strain genomes for metagenomic binning, comparative biology and taxonomic classification.</title>
        <authorList>
            <person name="Goeker M."/>
        </authorList>
    </citation>
    <scope>NUCLEOTIDE SEQUENCE [LARGE SCALE GENOMIC DNA]</scope>
    <source>
        <strain evidence="5 6">DSM 102235</strain>
    </source>
</reference>
<name>A0A7W6DXP5_9RHOB</name>
<dbReference type="PANTHER" id="PTHR43537">
    <property type="entry name" value="TRANSCRIPTIONAL REGULATOR, GNTR FAMILY"/>
    <property type="match status" value="1"/>
</dbReference>
<dbReference type="InterPro" id="IPR008920">
    <property type="entry name" value="TF_FadR/GntR_C"/>
</dbReference>
<dbReference type="SMART" id="SM00895">
    <property type="entry name" value="FCD"/>
    <property type="match status" value="1"/>
</dbReference>
<dbReference type="SUPFAM" id="SSF48008">
    <property type="entry name" value="GntR ligand-binding domain-like"/>
    <property type="match status" value="1"/>
</dbReference>
<evidence type="ECO:0000313" key="5">
    <source>
        <dbReference type="EMBL" id="MBB3987149.1"/>
    </source>
</evidence>
<dbReference type="InterPro" id="IPR000524">
    <property type="entry name" value="Tscrpt_reg_HTH_GntR"/>
</dbReference>
<protein>
    <submittedName>
        <fullName evidence="5">DNA-binding GntR family transcriptional regulator</fullName>
    </submittedName>
</protein>
<evidence type="ECO:0000256" key="3">
    <source>
        <dbReference type="ARBA" id="ARBA00023163"/>
    </source>
</evidence>
<proteinExistence type="predicted"/>
<dbReference type="InterPro" id="IPR036390">
    <property type="entry name" value="WH_DNA-bd_sf"/>
</dbReference>
<comment type="caution">
    <text evidence="5">The sequence shown here is derived from an EMBL/GenBank/DDBJ whole genome shotgun (WGS) entry which is preliminary data.</text>
</comment>
<dbReference type="SUPFAM" id="SSF46785">
    <property type="entry name" value="Winged helix' DNA-binding domain"/>
    <property type="match status" value="1"/>
</dbReference>
<feature type="domain" description="HTH gntR-type" evidence="4">
    <location>
        <begin position="17"/>
        <end position="84"/>
    </location>
</feature>
<dbReference type="SMART" id="SM00345">
    <property type="entry name" value="HTH_GNTR"/>
    <property type="match status" value="1"/>
</dbReference>
<dbReference type="Proteomes" id="UP000541426">
    <property type="component" value="Unassembled WGS sequence"/>
</dbReference>
<keyword evidence="6" id="KW-1185">Reference proteome</keyword>
<evidence type="ECO:0000256" key="1">
    <source>
        <dbReference type="ARBA" id="ARBA00023015"/>
    </source>
</evidence>
<dbReference type="InterPro" id="IPR036388">
    <property type="entry name" value="WH-like_DNA-bd_sf"/>
</dbReference>
<dbReference type="InterPro" id="IPR011711">
    <property type="entry name" value="GntR_C"/>
</dbReference>
<dbReference type="PANTHER" id="PTHR43537:SF49">
    <property type="entry name" value="TRANSCRIPTIONAL REGULATORY PROTEIN"/>
    <property type="match status" value="1"/>
</dbReference>
<evidence type="ECO:0000259" key="4">
    <source>
        <dbReference type="PROSITE" id="PS50949"/>
    </source>
</evidence>
<accession>A0A7W6DXP5</accession>
<dbReference type="Pfam" id="PF07729">
    <property type="entry name" value="FCD"/>
    <property type="match status" value="1"/>
</dbReference>
<dbReference type="Gene3D" id="1.10.10.10">
    <property type="entry name" value="Winged helix-like DNA-binding domain superfamily/Winged helix DNA-binding domain"/>
    <property type="match status" value="1"/>
</dbReference>
<evidence type="ECO:0000256" key="2">
    <source>
        <dbReference type="ARBA" id="ARBA00023125"/>
    </source>
</evidence>
<keyword evidence="3" id="KW-0804">Transcription</keyword>
<keyword evidence="1" id="KW-0805">Transcription regulation</keyword>
<dbReference type="EMBL" id="JACIEJ010000009">
    <property type="protein sequence ID" value="MBB3987149.1"/>
    <property type="molecule type" value="Genomic_DNA"/>
</dbReference>
<dbReference type="Gene3D" id="1.20.120.530">
    <property type="entry name" value="GntR ligand-binding domain-like"/>
    <property type="match status" value="1"/>
</dbReference>
<dbReference type="Pfam" id="PF00392">
    <property type="entry name" value="GntR"/>
    <property type="match status" value="1"/>
</dbReference>
<organism evidence="5 6">
    <name type="scientific">Sagittula marina</name>
    <dbReference type="NCBI Taxonomy" id="943940"/>
    <lineage>
        <taxon>Bacteria</taxon>
        <taxon>Pseudomonadati</taxon>
        <taxon>Pseudomonadota</taxon>
        <taxon>Alphaproteobacteria</taxon>
        <taxon>Rhodobacterales</taxon>
        <taxon>Roseobacteraceae</taxon>
        <taxon>Sagittula</taxon>
    </lineage>
</organism>
<gene>
    <name evidence="5" type="ORF">GGQ68_003495</name>
</gene>
<dbReference type="GO" id="GO:0003700">
    <property type="term" value="F:DNA-binding transcription factor activity"/>
    <property type="evidence" value="ECO:0007669"/>
    <property type="project" value="InterPro"/>
</dbReference>
<dbReference type="RefSeq" id="WP_183968085.1">
    <property type="nucleotide sequence ID" value="NZ_BAABBZ010000058.1"/>
</dbReference>
<keyword evidence="2 5" id="KW-0238">DNA-binding</keyword>